<sequence>MIPPTSSIKPGTTWWTGTSLDFSNFPPNSITNLTTLATSPQHFHQKYVLSHQTEQLIKDTQIALSCDRDYAKNFAERLITYFQTSYVPPATTLVAAPPQVTSSVLSPSQPVNITRSSAHASTEDLTSMKNDIKYNADTLTRLVDSFNSLRSCLESFQNSTNQKLQLLSERVTKLEQLPPKPSTLPPPTPPVAAPSNLPPPPSSLYGQPPPPPPGPDRPRGLFGRDPNDPPSGQPLQPSYPPPVQYQGPTHKCAIQGMTMSSALNGGTPLTCENGGKVITWALASNSSKKQSQRECFFNIPQQNQQGILSLSLTPYFKEGDKVEVGVVFTTDPNEAFAKKNTIVLNNSGKFEVRNHSEKSKPLAAGDVIRIEVDFSATVVCVFVNDLPIPYKIFGFEGAVGFFIIVSSPTVRVELEDCRNEPQSALATLATNYHPTKLLDYSKQWSFF</sequence>
<evidence type="ECO:0000256" key="1">
    <source>
        <dbReference type="SAM" id="MobiDB-lite"/>
    </source>
</evidence>
<feature type="compositionally biased region" description="Pro residues" evidence="1">
    <location>
        <begin position="228"/>
        <end position="243"/>
    </location>
</feature>
<comment type="caution">
    <text evidence="2">The sequence shown here is derived from an EMBL/GenBank/DDBJ whole genome shotgun (WGS) entry which is preliminary data.</text>
</comment>
<feature type="region of interest" description="Disordered" evidence="1">
    <location>
        <begin position="176"/>
        <end position="249"/>
    </location>
</feature>
<dbReference type="EMBL" id="JARBJD010000253">
    <property type="protein sequence ID" value="KAK2945604.1"/>
    <property type="molecule type" value="Genomic_DNA"/>
</dbReference>
<accession>A0ABQ9X1G2</accession>
<evidence type="ECO:0000313" key="2">
    <source>
        <dbReference type="EMBL" id="KAK2945604.1"/>
    </source>
</evidence>
<feature type="compositionally biased region" description="Pro residues" evidence="1">
    <location>
        <begin position="178"/>
        <end position="215"/>
    </location>
</feature>
<gene>
    <name evidence="2" type="ORF">BLNAU_19459</name>
</gene>
<keyword evidence="3" id="KW-1185">Reference proteome</keyword>
<name>A0ABQ9X1G2_9EUKA</name>
<dbReference type="Proteomes" id="UP001281761">
    <property type="component" value="Unassembled WGS sequence"/>
</dbReference>
<organism evidence="2 3">
    <name type="scientific">Blattamonas nauphoetae</name>
    <dbReference type="NCBI Taxonomy" id="2049346"/>
    <lineage>
        <taxon>Eukaryota</taxon>
        <taxon>Metamonada</taxon>
        <taxon>Preaxostyla</taxon>
        <taxon>Oxymonadida</taxon>
        <taxon>Blattamonas</taxon>
    </lineage>
</organism>
<reference evidence="2 3" key="1">
    <citation type="journal article" date="2022" name="bioRxiv">
        <title>Genomics of Preaxostyla Flagellates Illuminates Evolutionary Transitions and the Path Towards Mitochondrial Loss.</title>
        <authorList>
            <person name="Novak L.V.F."/>
            <person name="Treitli S.C."/>
            <person name="Pyrih J."/>
            <person name="Halakuc P."/>
            <person name="Pipaliya S.V."/>
            <person name="Vacek V."/>
            <person name="Brzon O."/>
            <person name="Soukal P."/>
            <person name="Eme L."/>
            <person name="Dacks J.B."/>
            <person name="Karnkowska A."/>
            <person name="Elias M."/>
            <person name="Hampl V."/>
        </authorList>
    </citation>
    <scope>NUCLEOTIDE SEQUENCE [LARGE SCALE GENOMIC DNA]</scope>
    <source>
        <strain evidence="2">NAU3</strain>
        <tissue evidence="2">Gut</tissue>
    </source>
</reference>
<proteinExistence type="predicted"/>
<evidence type="ECO:0000313" key="3">
    <source>
        <dbReference type="Proteomes" id="UP001281761"/>
    </source>
</evidence>
<protein>
    <recommendedName>
        <fullName evidence="4">Galectin</fullName>
    </recommendedName>
</protein>
<evidence type="ECO:0008006" key="4">
    <source>
        <dbReference type="Google" id="ProtNLM"/>
    </source>
</evidence>